<dbReference type="GO" id="GO:0016705">
    <property type="term" value="F:oxidoreductase activity, acting on paired donors, with incorporation or reduction of molecular oxygen"/>
    <property type="evidence" value="ECO:0007669"/>
    <property type="project" value="InterPro"/>
</dbReference>
<dbReference type="InterPro" id="IPR002401">
    <property type="entry name" value="Cyt_P450_E_grp-I"/>
</dbReference>
<feature type="signal peptide" evidence="8">
    <location>
        <begin position="1"/>
        <end position="29"/>
    </location>
</feature>
<comment type="caution">
    <text evidence="9">The sequence shown here is derived from an EMBL/GenBank/DDBJ whole genome shotgun (WGS) entry which is preliminary data.</text>
</comment>
<dbReference type="GO" id="GO:0005506">
    <property type="term" value="F:iron ion binding"/>
    <property type="evidence" value="ECO:0007669"/>
    <property type="project" value="InterPro"/>
</dbReference>
<dbReference type="InterPro" id="IPR017972">
    <property type="entry name" value="Cyt_P450_CS"/>
</dbReference>
<dbReference type="OrthoDB" id="2789670at2759"/>
<name>A0A1J9RRA9_9PEZI</name>
<dbReference type="AlphaFoldDB" id="A0A1J9RRA9"/>
<comment type="similarity">
    <text evidence="7">Belongs to the cytochrome P450 family.</text>
</comment>
<evidence type="ECO:0000256" key="2">
    <source>
        <dbReference type="ARBA" id="ARBA00022723"/>
    </source>
</evidence>
<dbReference type="PANTHER" id="PTHR24303">
    <property type="entry name" value="HEME-BINDING MONOOXYGENASE FAMILY"/>
    <property type="match status" value="1"/>
</dbReference>
<keyword evidence="6 7" id="KW-0349">Heme</keyword>
<dbReference type="STRING" id="236234.A0A1J9RRA9"/>
<dbReference type="PRINTS" id="PR00463">
    <property type="entry name" value="EP450I"/>
</dbReference>
<dbReference type="PROSITE" id="PS00086">
    <property type="entry name" value="CYTOCHROME_P450"/>
    <property type="match status" value="1"/>
</dbReference>
<dbReference type="PANTHER" id="PTHR24303:SF31">
    <property type="entry name" value="CYTOCHROME P450 307A1-RELATED"/>
    <property type="match status" value="1"/>
</dbReference>
<keyword evidence="10" id="KW-1185">Reference proteome</keyword>
<feature type="binding site" description="axial binding residue" evidence="6">
    <location>
        <position position="455"/>
    </location>
    <ligand>
        <name>heme</name>
        <dbReference type="ChEBI" id="CHEBI:30413"/>
    </ligand>
    <ligandPart>
        <name>Fe</name>
        <dbReference type="ChEBI" id="CHEBI:18248"/>
    </ligandPart>
</feature>
<evidence type="ECO:0000256" key="8">
    <source>
        <dbReference type="SAM" id="SignalP"/>
    </source>
</evidence>
<organism evidence="9 10">
    <name type="scientific">Diplodia corticola</name>
    <dbReference type="NCBI Taxonomy" id="236234"/>
    <lineage>
        <taxon>Eukaryota</taxon>
        <taxon>Fungi</taxon>
        <taxon>Dikarya</taxon>
        <taxon>Ascomycota</taxon>
        <taxon>Pezizomycotina</taxon>
        <taxon>Dothideomycetes</taxon>
        <taxon>Dothideomycetes incertae sedis</taxon>
        <taxon>Botryosphaeriales</taxon>
        <taxon>Botryosphaeriaceae</taxon>
        <taxon>Diplodia</taxon>
    </lineage>
</organism>
<evidence type="ECO:0000256" key="5">
    <source>
        <dbReference type="ARBA" id="ARBA00023033"/>
    </source>
</evidence>
<dbReference type="Pfam" id="PF00067">
    <property type="entry name" value="p450"/>
    <property type="match status" value="1"/>
</dbReference>
<gene>
    <name evidence="9" type="ORF">BKCO1_600004</name>
</gene>
<evidence type="ECO:0000313" key="9">
    <source>
        <dbReference type="EMBL" id="OJD30436.1"/>
    </source>
</evidence>
<dbReference type="Proteomes" id="UP000183809">
    <property type="component" value="Unassembled WGS sequence"/>
</dbReference>
<reference evidence="9 10" key="1">
    <citation type="submission" date="2016-10" db="EMBL/GenBank/DDBJ databases">
        <title>Proteomics and genomics reveal pathogen-plant mechanisms compatible with a hemibiotrophic lifestyle of Diplodia corticola.</title>
        <authorList>
            <person name="Fernandes I."/>
            <person name="De Jonge R."/>
            <person name="Van De Peer Y."/>
            <person name="Devreese B."/>
            <person name="Alves A."/>
            <person name="Esteves A.C."/>
        </authorList>
    </citation>
    <scope>NUCLEOTIDE SEQUENCE [LARGE SCALE GENOMIC DNA]</scope>
    <source>
        <strain evidence="9 10">CBS 112549</strain>
    </source>
</reference>
<dbReference type="CDD" id="cd20615">
    <property type="entry name" value="CYP_GliC-like"/>
    <property type="match status" value="1"/>
</dbReference>
<evidence type="ECO:0000256" key="7">
    <source>
        <dbReference type="RuleBase" id="RU000461"/>
    </source>
</evidence>
<dbReference type="GeneID" id="31017965"/>
<sequence>MAAAMIHNVHVAILVAAAATAVLVVKSQAARRIFDAILNAIVSRICFIPSVENGKNIKGPAYTFPDGQMKDKFFRGREMSYAWSEKYGSIYRIWAGSTPEVVLTDPKDVQALYSHASNHTKDTTANIGWLFSQLLGQAVGLINGNRWTKLRKTLDPLFSHKQSLQYIDDFNTSAACYAKSLDQYALEKREADEDDGHFVVNASQALMRFPYYEVAKLFYSNLTQYEIDRLWELGQLFTEVFAGAMDGGINRSPLTKLLNRPSWQRTRSYIEQWEAFTHESVKRRVDAGINDPLVSLWQQAAEEEIDRQEVLHTLAESLFANLDVTTHVISSCVILLADNPTVQADLRAEFSRHAYDVVGYLGRRDTLLHFCLLESLRLQPVPAFTLPDKPPRERIIGGYRIPKDTTILIDSYAINIRNPFWGPDSRRYRPNRFASIPSQQLRYNLTTFGYGSRKCLGYNVGDKMVHALVYQLFSQYDVSIRPDMKKKGDEQFKRDGGNWLALYDVELNVKRRV</sequence>
<accession>A0A1J9RRA9</accession>
<dbReference type="InterPro" id="IPR036396">
    <property type="entry name" value="Cyt_P450_sf"/>
</dbReference>
<dbReference type="InterPro" id="IPR001128">
    <property type="entry name" value="Cyt_P450"/>
</dbReference>
<evidence type="ECO:0000256" key="4">
    <source>
        <dbReference type="ARBA" id="ARBA00023004"/>
    </source>
</evidence>
<dbReference type="RefSeq" id="XP_020126696.1">
    <property type="nucleotide sequence ID" value="XM_020277704.1"/>
</dbReference>
<dbReference type="Gene3D" id="1.10.630.10">
    <property type="entry name" value="Cytochrome P450"/>
    <property type="match status" value="1"/>
</dbReference>
<evidence type="ECO:0000256" key="6">
    <source>
        <dbReference type="PIRSR" id="PIRSR602401-1"/>
    </source>
</evidence>
<evidence type="ECO:0000313" key="10">
    <source>
        <dbReference type="Proteomes" id="UP000183809"/>
    </source>
</evidence>
<proteinExistence type="inferred from homology"/>
<dbReference type="GO" id="GO:0004497">
    <property type="term" value="F:monooxygenase activity"/>
    <property type="evidence" value="ECO:0007669"/>
    <property type="project" value="UniProtKB-KW"/>
</dbReference>
<comment type="cofactor">
    <cofactor evidence="1 6">
        <name>heme</name>
        <dbReference type="ChEBI" id="CHEBI:30413"/>
    </cofactor>
</comment>
<dbReference type="SUPFAM" id="SSF48264">
    <property type="entry name" value="Cytochrome P450"/>
    <property type="match status" value="1"/>
</dbReference>
<dbReference type="GO" id="GO:0020037">
    <property type="term" value="F:heme binding"/>
    <property type="evidence" value="ECO:0007669"/>
    <property type="project" value="InterPro"/>
</dbReference>
<keyword evidence="3 7" id="KW-0560">Oxidoreductase</keyword>
<keyword evidence="4 6" id="KW-0408">Iron</keyword>
<evidence type="ECO:0000256" key="1">
    <source>
        <dbReference type="ARBA" id="ARBA00001971"/>
    </source>
</evidence>
<keyword evidence="8" id="KW-0732">Signal</keyword>
<keyword evidence="2 6" id="KW-0479">Metal-binding</keyword>
<evidence type="ECO:0000256" key="3">
    <source>
        <dbReference type="ARBA" id="ARBA00023002"/>
    </source>
</evidence>
<feature type="chain" id="PRO_5013289713" evidence="8">
    <location>
        <begin position="30"/>
        <end position="513"/>
    </location>
</feature>
<protein>
    <submittedName>
        <fullName evidence="9">Cytochrome p450 oxidoreductase</fullName>
    </submittedName>
</protein>
<dbReference type="EMBL" id="MNUE01000060">
    <property type="protein sequence ID" value="OJD30436.1"/>
    <property type="molecule type" value="Genomic_DNA"/>
</dbReference>
<keyword evidence="5 7" id="KW-0503">Monooxygenase</keyword>